<dbReference type="InterPro" id="IPR002130">
    <property type="entry name" value="Cyclophilin-type_PPIase_dom"/>
</dbReference>
<dbReference type="PANTHER" id="PTHR11071:SF547">
    <property type="entry name" value="PEPTIDYL-PROLYL CIS-TRANS ISOMERASE"/>
    <property type="match status" value="1"/>
</dbReference>
<accession>A0ABQ9EK84</accession>
<keyword evidence="2 3" id="KW-0413">Isomerase</keyword>
<feature type="signal peptide" evidence="3">
    <location>
        <begin position="1"/>
        <end position="19"/>
    </location>
</feature>
<keyword evidence="3" id="KW-0732">Signal</keyword>
<protein>
    <recommendedName>
        <fullName evidence="3">Peptidyl-prolyl cis-trans isomerase</fullName>
        <shortName evidence="3">PPIase</shortName>
        <ecNumber evidence="3">5.2.1.8</ecNumber>
    </recommendedName>
</protein>
<name>A0ABQ9EK84_TEGGR</name>
<dbReference type="SUPFAM" id="SSF50891">
    <property type="entry name" value="Cyclophilin-like"/>
    <property type="match status" value="1"/>
</dbReference>
<feature type="domain" description="PPIase cyclophilin-type" evidence="4">
    <location>
        <begin position="51"/>
        <end position="217"/>
    </location>
</feature>
<comment type="caution">
    <text evidence="5">The sequence shown here is derived from an EMBL/GenBank/DDBJ whole genome shotgun (WGS) entry which is preliminary data.</text>
</comment>
<evidence type="ECO:0000259" key="4">
    <source>
        <dbReference type="PROSITE" id="PS50072"/>
    </source>
</evidence>
<sequence length="239" mass="26955">MKFTIYLGLLVACIVLTKAKKDKKDSYIVTEEVWFDVEIKDYDGQGEDYRGRFVVAVFGEVCPMTALNFISLAKGYKRGRKTLHYKNSPVHRVVRDFIIQMGDVTTGDGTGGKFIVNLFKIKRRVFCESIFGATFVDENFDVSHRARGFVSMANHGKDTNGSQFFILLTKSRWLDGKHVAFGKVIKGMDVIKAIGEVELQKDSAMPKKTVKIIDSGTVGIDKKYELTEEQIESEQDIEA</sequence>
<dbReference type="PRINTS" id="PR00153">
    <property type="entry name" value="CSAPPISMRASE"/>
</dbReference>
<dbReference type="EC" id="5.2.1.8" evidence="3"/>
<dbReference type="InterPro" id="IPR024936">
    <property type="entry name" value="Cyclophilin-type_PPIase"/>
</dbReference>
<dbReference type="PIRSF" id="PIRSF001467">
    <property type="entry name" value="Peptidylpro_ismrse"/>
    <property type="match status" value="1"/>
</dbReference>
<keyword evidence="6" id="KW-1185">Reference proteome</keyword>
<dbReference type="PROSITE" id="PS50072">
    <property type="entry name" value="CSA_PPIASE_2"/>
    <property type="match status" value="1"/>
</dbReference>
<dbReference type="InterPro" id="IPR029000">
    <property type="entry name" value="Cyclophilin-like_dom_sf"/>
</dbReference>
<dbReference type="Gene3D" id="2.40.100.10">
    <property type="entry name" value="Cyclophilin-like"/>
    <property type="match status" value="1"/>
</dbReference>
<evidence type="ECO:0000256" key="2">
    <source>
        <dbReference type="ARBA" id="ARBA00023235"/>
    </source>
</evidence>
<dbReference type="Pfam" id="PF00160">
    <property type="entry name" value="Pro_isomerase"/>
    <property type="match status" value="1"/>
</dbReference>
<evidence type="ECO:0000256" key="1">
    <source>
        <dbReference type="ARBA" id="ARBA00023110"/>
    </source>
</evidence>
<comment type="catalytic activity">
    <reaction evidence="3">
        <text>[protein]-peptidylproline (omega=180) = [protein]-peptidylproline (omega=0)</text>
        <dbReference type="Rhea" id="RHEA:16237"/>
        <dbReference type="Rhea" id="RHEA-COMP:10747"/>
        <dbReference type="Rhea" id="RHEA-COMP:10748"/>
        <dbReference type="ChEBI" id="CHEBI:83833"/>
        <dbReference type="ChEBI" id="CHEBI:83834"/>
        <dbReference type="EC" id="5.2.1.8"/>
    </reaction>
</comment>
<comment type="similarity">
    <text evidence="3">Belongs to the cyclophilin-type PPIase family.</text>
</comment>
<dbReference type="EMBL" id="JARBDR010000903">
    <property type="protein sequence ID" value="KAJ8303940.1"/>
    <property type="molecule type" value="Genomic_DNA"/>
</dbReference>
<proteinExistence type="inferred from homology"/>
<keyword evidence="1 3" id="KW-0697">Rotamase</keyword>
<feature type="chain" id="PRO_5045009126" description="Peptidyl-prolyl cis-trans isomerase" evidence="3">
    <location>
        <begin position="20"/>
        <end position="239"/>
    </location>
</feature>
<gene>
    <name evidence="5" type="ORF">KUTeg_017523</name>
</gene>
<dbReference type="PANTHER" id="PTHR11071">
    <property type="entry name" value="PEPTIDYL-PROLYL CIS-TRANS ISOMERASE"/>
    <property type="match status" value="1"/>
</dbReference>
<evidence type="ECO:0000313" key="5">
    <source>
        <dbReference type="EMBL" id="KAJ8303940.1"/>
    </source>
</evidence>
<organism evidence="5 6">
    <name type="scientific">Tegillarca granosa</name>
    <name type="common">Malaysian cockle</name>
    <name type="synonym">Anadara granosa</name>
    <dbReference type="NCBI Taxonomy" id="220873"/>
    <lineage>
        <taxon>Eukaryota</taxon>
        <taxon>Metazoa</taxon>
        <taxon>Spiralia</taxon>
        <taxon>Lophotrochozoa</taxon>
        <taxon>Mollusca</taxon>
        <taxon>Bivalvia</taxon>
        <taxon>Autobranchia</taxon>
        <taxon>Pteriomorphia</taxon>
        <taxon>Arcoida</taxon>
        <taxon>Arcoidea</taxon>
        <taxon>Arcidae</taxon>
        <taxon>Tegillarca</taxon>
    </lineage>
</organism>
<evidence type="ECO:0000256" key="3">
    <source>
        <dbReference type="RuleBase" id="RU363019"/>
    </source>
</evidence>
<comment type="function">
    <text evidence="3">PPIases accelerate the folding of proteins. It catalyzes the cis-trans isomerization of proline imidic peptide bonds in oligopeptides.</text>
</comment>
<dbReference type="Proteomes" id="UP001217089">
    <property type="component" value="Unassembled WGS sequence"/>
</dbReference>
<evidence type="ECO:0000313" key="6">
    <source>
        <dbReference type="Proteomes" id="UP001217089"/>
    </source>
</evidence>
<reference evidence="5 6" key="1">
    <citation type="submission" date="2022-12" db="EMBL/GenBank/DDBJ databases">
        <title>Chromosome-level genome of Tegillarca granosa.</title>
        <authorList>
            <person name="Kim J."/>
        </authorList>
    </citation>
    <scope>NUCLEOTIDE SEQUENCE [LARGE SCALE GENOMIC DNA]</scope>
    <source>
        <strain evidence="5">Teg-2019</strain>
        <tissue evidence="5">Adductor muscle</tissue>
    </source>
</reference>